<evidence type="ECO:0000313" key="3">
    <source>
        <dbReference type="EMBL" id="KAF1946216.1"/>
    </source>
</evidence>
<keyword evidence="2" id="KW-0732">Signal</keyword>
<evidence type="ECO:0000256" key="2">
    <source>
        <dbReference type="SAM" id="SignalP"/>
    </source>
</evidence>
<feature type="chain" id="PRO_5025570146" evidence="2">
    <location>
        <begin position="16"/>
        <end position="233"/>
    </location>
</feature>
<protein>
    <submittedName>
        <fullName evidence="3">Uncharacterized protein</fullName>
    </submittedName>
</protein>
<reference evidence="3" key="1">
    <citation type="journal article" date="2020" name="Stud. Mycol.">
        <title>101 Dothideomycetes genomes: a test case for predicting lifestyles and emergence of pathogens.</title>
        <authorList>
            <person name="Haridas S."/>
            <person name="Albert R."/>
            <person name="Binder M."/>
            <person name="Bloem J."/>
            <person name="Labutti K."/>
            <person name="Salamov A."/>
            <person name="Andreopoulos B."/>
            <person name="Baker S."/>
            <person name="Barry K."/>
            <person name="Bills G."/>
            <person name="Bluhm B."/>
            <person name="Cannon C."/>
            <person name="Castanera R."/>
            <person name="Culley D."/>
            <person name="Daum C."/>
            <person name="Ezra D."/>
            <person name="Gonzalez J."/>
            <person name="Henrissat B."/>
            <person name="Kuo A."/>
            <person name="Liang C."/>
            <person name="Lipzen A."/>
            <person name="Lutzoni F."/>
            <person name="Magnuson J."/>
            <person name="Mondo S."/>
            <person name="Nolan M."/>
            <person name="Ohm R."/>
            <person name="Pangilinan J."/>
            <person name="Park H.-J."/>
            <person name="Ramirez L."/>
            <person name="Alfaro M."/>
            <person name="Sun H."/>
            <person name="Tritt A."/>
            <person name="Yoshinaga Y."/>
            <person name="Zwiers L.-H."/>
            <person name="Turgeon B."/>
            <person name="Goodwin S."/>
            <person name="Spatafora J."/>
            <person name="Crous P."/>
            <person name="Grigoriev I."/>
        </authorList>
    </citation>
    <scope>NUCLEOTIDE SEQUENCE</scope>
    <source>
        <strain evidence="3">CBS 161.51</strain>
    </source>
</reference>
<proteinExistence type="predicted"/>
<feature type="signal peptide" evidence="2">
    <location>
        <begin position="1"/>
        <end position="15"/>
    </location>
</feature>
<feature type="compositionally biased region" description="Low complexity" evidence="1">
    <location>
        <begin position="126"/>
        <end position="140"/>
    </location>
</feature>
<accession>A0A6A5T635</accession>
<sequence length="233" mass="23130">MKSFTIAAFLSTASAATVSLTTTPCLDHSIPTSQFTIDLNTANAVSWNLPQVCGLRILSASSGVDITTITCQAFHDAVGTQPDFALFTYANPALIAENPVQELAVWCNTTTVFGGVRRQVDQGNGTTALTSTSTSTSTVTEDVATPSPETSTAADATISVAPSTIVSTVVVSASPGVSSSGGNATAPVGTGTPSATQSGATPGETGNAAGMVGVSSVGFGGLAAAFAAMMLLL</sequence>
<organism evidence="3 4">
    <name type="scientific">Clathrospora elynae</name>
    <dbReference type="NCBI Taxonomy" id="706981"/>
    <lineage>
        <taxon>Eukaryota</taxon>
        <taxon>Fungi</taxon>
        <taxon>Dikarya</taxon>
        <taxon>Ascomycota</taxon>
        <taxon>Pezizomycotina</taxon>
        <taxon>Dothideomycetes</taxon>
        <taxon>Pleosporomycetidae</taxon>
        <taxon>Pleosporales</taxon>
        <taxon>Diademaceae</taxon>
        <taxon>Clathrospora</taxon>
    </lineage>
</organism>
<feature type="region of interest" description="Disordered" evidence="1">
    <location>
        <begin position="176"/>
        <end position="203"/>
    </location>
</feature>
<dbReference type="OrthoDB" id="5091764at2759"/>
<feature type="compositionally biased region" description="Polar residues" evidence="1">
    <location>
        <begin position="191"/>
        <end position="200"/>
    </location>
</feature>
<gene>
    <name evidence="3" type="ORF">EJ02DRAFT_450663</name>
</gene>
<dbReference type="EMBL" id="ML976004">
    <property type="protein sequence ID" value="KAF1946216.1"/>
    <property type="molecule type" value="Genomic_DNA"/>
</dbReference>
<keyword evidence="4" id="KW-1185">Reference proteome</keyword>
<evidence type="ECO:0000313" key="4">
    <source>
        <dbReference type="Proteomes" id="UP000800038"/>
    </source>
</evidence>
<feature type="region of interest" description="Disordered" evidence="1">
    <location>
        <begin position="122"/>
        <end position="151"/>
    </location>
</feature>
<name>A0A6A5T635_9PLEO</name>
<dbReference type="Proteomes" id="UP000800038">
    <property type="component" value="Unassembled WGS sequence"/>
</dbReference>
<dbReference type="AlphaFoldDB" id="A0A6A5T635"/>
<evidence type="ECO:0000256" key="1">
    <source>
        <dbReference type="SAM" id="MobiDB-lite"/>
    </source>
</evidence>